<sequence>MKYISLAFFICIIFLFGLVACSDNNDAIIKKVESAEEVKDPVLIEEVDEKDEEVDQYIEFFLEDEQLTINLNRVAILDYYLQGAENREEAIRNMHMQRLPIEEQPVYLLEFSCINDRCSYLIFNDNESNAAILLADVAGYSNYYVSPNNENIIFQFTRESQNVPLSHLVSIDLDEWSVVSLIMPESDDTIIEYTRPILGVDWINDHEIRIKSPKLDELTIQSYRSWNESEEKKYEHHTMIISKKSNND</sequence>
<dbReference type="RefSeq" id="WP_317957945.1">
    <property type="nucleotide sequence ID" value="NZ_BSKO01000001.1"/>
</dbReference>
<dbReference type="EMBL" id="BSKO01000001">
    <property type="protein sequence ID" value="GLO65828.1"/>
    <property type="molecule type" value="Genomic_DNA"/>
</dbReference>
<protein>
    <recommendedName>
        <fullName evidence="3">Lipoprotein</fullName>
    </recommendedName>
</protein>
<reference evidence="1 2" key="1">
    <citation type="submission" date="2023-02" db="EMBL/GenBank/DDBJ databases">
        <title>Oceanobacillus kimchii IFOP_LL358 isolated form Alexandrium catenella lab strain.</title>
        <authorList>
            <person name="Gajardo G."/>
            <person name="Ueki S."/>
            <person name="Maruyama F."/>
        </authorList>
    </citation>
    <scope>NUCLEOTIDE SEQUENCE [LARGE SCALE GENOMIC DNA]</scope>
    <source>
        <strain evidence="1 2">IFOP_LL358</strain>
    </source>
</reference>
<proteinExistence type="predicted"/>
<gene>
    <name evidence="1" type="ORF">MACH08_16120</name>
</gene>
<dbReference type="Proteomes" id="UP001275436">
    <property type="component" value="Unassembled WGS sequence"/>
</dbReference>
<dbReference type="PROSITE" id="PS51257">
    <property type="entry name" value="PROKAR_LIPOPROTEIN"/>
    <property type="match status" value="1"/>
</dbReference>
<evidence type="ECO:0008006" key="3">
    <source>
        <dbReference type="Google" id="ProtNLM"/>
    </source>
</evidence>
<accession>A0ABQ5TG17</accession>
<evidence type="ECO:0000313" key="2">
    <source>
        <dbReference type="Proteomes" id="UP001275436"/>
    </source>
</evidence>
<evidence type="ECO:0000313" key="1">
    <source>
        <dbReference type="EMBL" id="GLO65828.1"/>
    </source>
</evidence>
<organism evidence="1 2">
    <name type="scientific">Oceanobacillus kimchii</name>
    <dbReference type="NCBI Taxonomy" id="746691"/>
    <lineage>
        <taxon>Bacteria</taxon>
        <taxon>Bacillati</taxon>
        <taxon>Bacillota</taxon>
        <taxon>Bacilli</taxon>
        <taxon>Bacillales</taxon>
        <taxon>Bacillaceae</taxon>
        <taxon>Oceanobacillus</taxon>
    </lineage>
</organism>
<name>A0ABQ5TG17_9BACI</name>
<keyword evidence="2" id="KW-1185">Reference proteome</keyword>
<comment type="caution">
    <text evidence="1">The sequence shown here is derived from an EMBL/GenBank/DDBJ whole genome shotgun (WGS) entry which is preliminary data.</text>
</comment>